<dbReference type="EMBL" id="QWFX01000016">
    <property type="protein sequence ID" value="RIJ26514.1"/>
    <property type="molecule type" value="Genomic_DNA"/>
</dbReference>
<organism evidence="8 9">
    <name type="scientific">Henriciella mobilis</name>
    <dbReference type="NCBI Taxonomy" id="2305467"/>
    <lineage>
        <taxon>Bacteria</taxon>
        <taxon>Pseudomonadati</taxon>
        <taxon>Pseudomonadota</taxon>
        <taxon>Alphaproteobacteria</taxon>
        <taxon>Hyphomonadales</taxon>
        <taxon>Hyphomonadaceae</taxon>
        <taxon>Henriciella</taxon>
    </lineage>
</organism>
<dbReference type="PANTHER" id="PTHR33406">
    <property type="entry name" value="MEMBRANE PROTEIN MJ1562-RELATED"/>
    <property type="match status" value="1"/>
</dbReference>
<sequence length="802" mass="89004">MLWLSKAAAKRRKGFFVFSLAFAFILTTLALAPSVMPGALPFLKPLTIDTDPENMLPADATVRVRNGELKTVFDIYDFVVVGVLNETHPQGVFNAKDLANVKTLTDYAKTLSYEQRAGTFANVIASDIIAPSTVDNIETESLGAVSFTWLMKTAPSTDQEAALIRDRMLKIPMYKGTMISDDGAALALYYPLSEKSISHAVAQDLQELIDTFENTGAVYHITGLPVAEDRFGSEMFFQMAVSAPLAMLFVFGLLWLFFGHVRIILISLLAAMASVICTMALLVLSGQTIHIMSSMIPIFIIPIAVLDDIHILSDFYDKYTPERDRLEIVNEVMADLWRPMWYTTLTTAVGFASLMLTPIPPVQVFGLFVAIGVFVAWFFTVTLLPAYFMSLPDKALADFGALQTSERAIRDQSWLGRFLRTAGPFAGHRAKSIIVLSLALVVWAGIGIVNISVNDNPIKWFETSDQIRVADRIINEEFAGSYMAYLHLSSDSAVNDEPFKAPETLRYIAKMSADLEAESNVIGKVSGLDDIVSTVYRELYNDPAAYRIPDTRPAIAQTLLMYENSHRPDDIWTFVTPDFQDAVLWFQLKSGDNTDMAQVEKLVGDYLNRNPPPRTLASEWFGLTYINLVWQDEMVTGMLKAFLGSFIVVLILTSLLFRSLSWGIMAMIPLALTVATIYGAVGWAGMDYDMPTAVLSSLSLGLAVDYAIHFLARTREIFRRQQAWEPTLREMFEEPSRAISRNVIVVGVGFLPLLAANLVPYQTVGILISSILILAGAASLILLPALISVFQKPLFHRERITE</sequence>
<evidence type="ECO:0000256" key="4">
    <source>
        <dbReference type="ARBA" id="ARBA00022989"/>
    </source>
</evidence>
<evidence type="ECO:0000256" key="6">
    <source>
        <dbReference type="SAM" id="Phobius"/>
    </source>
</evidence>
<keyword evidence="9" id="KW-1185">Reference proteome</keyword>
<keyword evidence="5 6" id="KW-0472">Membrane</keyword>
<dbReference type="Pfam" id="PF03176">
    <property type="entry name" value="MMPL"/>
    <property type="match status" value="2"/>
</dbReference>
<keyword evidence="2" id="KW-1003">Cell membrane</keyword>
<dbReference type="InterPro" id="IPR004869">
    <property type="entry name" value="MMPL_dom"/>
</dbReference>
<comment type="subcellular location">
    <subcellularLocation>
        <location evidence="1">Cell membrane</location>
        <topology evidence="1">Multi-pass membrane protein</topology>
    </subcellularLocation>
</comment>
<dbReference type="AlphaFoldDB" id="A0A399R783"/>
<feature type="transmembrane region" description="Helical" evidence="6">
    <location>
        <begin position="433"/>
        <end position="453"/>
    </location>
</feature>
<dbReference type="GO" id="GO:0005886">
    <property type="term" value="C:plasma membrane"/>
    <property type="evidence" value="ECO:0007669"/>
    <property type="project" value="UniProtKB-SubCell"/>
</dbReference>
<evidence type="ECO:0000313" key="9">
    <source>
        <dbReference type="Proteomes" id="UP000266385"/>
    </source>
</evidence>
<dbReference type="RefSeq" id="WP_119377448.1">
    <property type="nucleotide sequence ID" value="NZ_QWFX01000016.1"/>
</dbReference>
<feature type="domain" description="SSD" evidence="7">
    <location>
        <begin position="265"/>
        <end position="390"/>
    </location>
</feature>
<feature type="transmembrane region" description="Helical" evidence="6">
    <location>
        <begin position="637"/>
        <end position="657"/>
    </location>
</feature>
<gene>
    <name evidence="8" type="ORF">D1223_16180</name>
</gene>
<feature type="transmembrane region" description="Helical" evidence="6">
    <location>
        <begin position="235"/>
        <end position="256"/>
    </location>
</feature>
<keyword evidence="3 6" id="KW-0812">Transmembrane</keyword>
<feature type="transmembrane region" description="Helical" evidence="6">
    <location>
        <begin position="765"/>
        <end position="790"/>
    </location>
</feature>
<name>A0A399R783_9PROT</name>
<proteinExistence type="predicted"/>
<reference evidence="8 9" key="1">
    <citation type="submission" date="2018-08" db="EMBL/GenBank/DDBJ databases">
        <title>Henriciella mobilis sp. nov., isolated from seawater.</title>
        <authorList>
            <person name="Cheng H."/>
            <person name="Wu Y.-H."/>
            <person name="Xu X.-W."/>
            <person name="Guo L.-L."/>
        </authorList>
    </citation>
    <scope>NUCLEOTIDE SEQUENCE [LARGE SCALE GENOMIC DNA]</scope>
    <source>
        <strain evidence="8 9">JN25</strain>
    </source>
</reference>
<dbReference type="InterPro" id="IPR000731">
    <property type="entry name" value="SSD"/>
</dbReference>
<evidence type="ECO:0000313" key="8">
    <source>
        <dbReference type="EMBL" id="RIJ26514.1"/>
    </source>
</evidence>
<accession>A0A399R783</accession>
<feature type="transmembrane region" description="Helical" evidence="6">
    <location>
        <begin position="664"/>
        <end position="686"/>
    </location>
</feature>
<feature type="transmembrane region" description="Helical" evidence="6">
    <location>
        <begin position="263"/>
        <end position="283"/>
    </location>
</feature>
<evidence type="ECO:0000256" key="3">
    <source>
        <dbReference type="ARBA" id="ARBA00022692"/>
    </source>
</evidence>
<protein>
    <submittedName>
        <fullName evidence="8">RND transporter</fullName>
    </submittedName>
</protein>
<dbReference type="OrthoDB" id="9803781at2"/>
<feature type="transmembrane region" description="Helical" evidence="6">
    <location>
        <begin position="739"/>
        <end position="759"/>
    </location>
</feature>
<dbReference type="Gene3D" id="1.20.1640.10">
    <property type="entry name" value="Multidrug efflux transporter AcrB transmembrane domain"/>
    <property type="match status" value="2"/>
</dbReference>
<dbReference type="SUPFAM" id="SSF82866">
    <property type="entry name" value="Multidrug efflux transporter AcrB transmembrane domain"/>
    <property type="match status" value="2"/>
</dbReference>
<dbReference type="PROSITE" id="PS50156">
    <property type="entry name" value="SSD"/>
    <property type="match status" value="1"/>
</dbReference>
<feature type="transmembrane region" description="Helical" evidence="6">
    <location>
        <begin position="340"/>
        <end position="359"/>
    </location>
</feature>
<evidence type="ECO:0000256" key="2">
    <source>
        <dbReference type="ARBA" id="ARBA00022475"/>
    </source>
</evidence>
<dbReference type="InterPro" id="IPR050545">
    <property type="entry name" value="Mycobact_MmpL"/>
</dbReference>
<comment type="caution">
    <text evidence="8">The sequence shown here is derived from an EMBL/GenBank/DDBJ whole genome shotgun (WGS) entry which is preliminary data.</text>
</comment>
<keyword evidence="4 6" id="KW-1133">Transmembrane helix</keyword>
<dbReference type="PANTHER" id="PTHR33406:SF13">
    <property type="entry name" value="MEMBRANE PROTEIN YDFJ"/>
    <property type="match status" value="1"/>
</dbReference>
<evidence type="ECO:0000259" key="7">
    <source>
        <dbReference type="PROSITE" id="PS50156"/>
    </source>
</evidence>
<evidence type="ECO:0000256" key="5">
    <source>
        <dbReference type="ARBA" id="ARBA00023136"/>
    </source>
</evidence>
<dbReference type="Proteomes" id="UP000266385">
    <property type="component" value="Unassembled WGS sequence"/>
</dbReference>
<evidence type="ECO:0000256" key="1">
    <source>
        <dbReference type="ARBA" id="ARBA00004651"/>
    </source>
</evidence>
<feature type="transmembrane region" description="Helical" evidence="6">
    <location>
        <begin position="365"/>
        <end position="388"/>
    </location>
</feature>